<feature type="compositionally biased region" description="Polar residues" evidence="1">
    <location>
        <begin position="151"/>
        <end position="162"/>
    </location>
</feature>
<feature type="compositionally biased region" description="Basic and acidic residues" evidence="1">
    <location>
        <begin position="82"/>
        <end position="94"/>
    </location>
</feature>
<reference evidence="2" key="1">
    <citation type="submission" date="2025-08" db="UniProtKB">
        <authorList>
            <consortium name="Ensembl"/>
        </authorList>
    </citation>
    <scope>IDENTIFICATION</scope>
</reference>
<dbReference type="GeneTree" id="ENSGT00940000173775"/>
<evidence type="ECO:0000256" key="1">
    <source>
        <dbReference type="SAM" id="MobiDB-lite"/>
    </source>
</evidence>
<sequence>MADDASRYPAFLVELISTLTLSFSLNQQFNRKTELLSYLLLCVSKMPFIPQLSITQPVSGLTGKERPENASSKSSGPRKKVAREGKANSVKERLALNLKQLGRRSQPSSHLTSARRVSLGELQTNKRERLLQLSQTDSPRSSSSGEHKQVSHNSKNNESVAKTRSRNKEEMHFTLTLTPEAVLLLQRRNSEKHQRSSARNAVGGLSTSGCTTDSRRRRHQSIPRRNSRAAGKNNPDAPLGDISSIIKISLLNEKHKYDDVEYEDEEDAGVDERVLLKCTEWLRGLESTGVMVGKSQSRTVSSLDTRPIIKH</sequence>
<protein>
    <submittedName>
        <fullName evidence="2">Uncharacterized LOC107094093</fullName>
    </submittedName>
</protein>
<dbReference type="AlphaFoldDB" id="A0A3Q2DKT2"/>
<feature type="compositionally biased region" description="Polar residues" evidence="1">
    <location>
        <begin position="132"/>
        <end position="144"/>
    </location>
</feature>
<dbReference type="Ensembl" id="ENSCVAT00000028432.1">
    <property type="protein sequence ID" value="ENSCVAP00000019294.1"/>
    <property type="gene ID" value="ENSCVAG00000022634.1"/>
</dbReference>
<evidence type="ECO:0000313" key="2">
    <source>
        <dbReference type="Ensembl" id="ENSCVAP00000019294.1"/>
    </source>
</evidence>
<accession>A0A3Q2DKT2</accession>
<feature type="region of interest" description="Disordered" evidence="1">
    <location>
        <begin position="188"/>
        <end position="238"/>
    </location>
</feature>
<evidence type="ECO:0000313" key="3">
    <source>
        <dbReference type="Proteomes" id="UP000265020"/>
    </source>
</evidence>
<dbReference type="OMA" id="MLKCTEW"/>
<name>A0A3Q2DKT2_CYPVA</name>
<feature type="compositionally biased region" description="Basic residues" evidence="1">
    <location>
        <begin position="215"/>
        <end position="227"/>
    </location>
</feature>
<keyword evidence="3" id="KW-1185">Reference proteome</keyword>
<dbReference type="STRING" id="28743.ENSCVAP00000019294"/>
<dbReference type="Pfam" id="PF15671">
    <property type="entry name" value="PRR18"/>
    <property type="match status" value="1"/>
</dbReference>
<dbReference type="Proteomes" id="UP000265020">
    <property type="component" value="Unassembled WGS sequence"/>
</dbReference>
<dbReference type="InterPro" id="IPR031369">
    <property type="entry name" value="PRR18"/>
</dbReference>
<feature type="region of interest" description="Disordered" evidence="1">
    <location>
        <begin position="58"/>
        <end position="174"/>
    </location>
</feature>
<proteinExistence type="predicted"/>
<organism evidence="2 3">
    <name type="scientific">Cyprinodon variegatus</name>
    <name type="common">Sheepshead minnow</name>
    <dbReference type="NCBI Taxonomy" id="28743"/>
    <lineage>
        <taxon>Eukaryota</taxon>
        <taxon>Metazoa</taxon>
        <taxon>Chordata</taxon>
        <taxon>Craniata</taxon>
        <taxon>Vertebrata</taxon>
        <taxon>Euteleostomi</taxon>
        <taxon>Actinopterygii</taxon>
        <taxon>Neopterygii</taxon>
        <taxon>Teleostei</taxon>
        <taxon>Neoteleostei</taxon>
        <taxon>Acanthomorphata</taxon>
        <taxon>Ovalentaria</taxon>
        <taxon>Atherinomorphae</taxon>
        <taxon>Cyprinodontiformes</taxon>
        <taxon>Cyprinodontidae</taxon>
        <taxon>Cyprinodon</taxon>
    </lineage>
</organism>
<reference evidence="2" key="2">
    <citation type="submission" date="2025-09" db="UniProtKB">
        <authorList>
            <consortium name="Ensembl"/>
        </authorList>
    </citation>
    <scope>IDENTIFICATION</scope>
</reference>
<feature type="compositionally biased region" description="Polar residues" evidence="1">
    <location>
        <begin position="103"/>
        <end position="112"/>
    </location>
</feature>